<evidence type="ECO:0000256" key="3">
    <source>
        <dbReference type="SAM" id="Phobius"/>
    </source>
</evidence>
<keyword evidence="3" id="KW-1133">Transmembrane helix</keyword>
<name>A0A183G308_HELPZ</name>
<evidence type="ECO:0000256" key="2">
    <source>
        <dbReference type="SAM" id="MobiDB-lite"/>
    </source>
</evidence>
<keyword evidence="6" id="KW-1185">Reference proteome</keyword>
<feature type="region of interest" description="Disordered" evidence="2">
    <location>
        <begin position="423"/>
        <end position="446"/>
    </location>
</feature>
<dbReference type="InterPro" id="IPR007110">
    <property type="entry name" value="Ig-like_dom"/>
</dbReference>
<gene>
    <name evidence="5" type="ORF">HPBE_LOCUS15746</name>
</gene>
<proteinExistence type="predicted"/>
<evidence type="ECO:0000259" key="4">
    <source>
        <dbReference type="PROSITE" id="PS50835"/>
    </source>
</evidence>
<evidence type="ECO:0000256" key="1">
    <source>
        <dbReference type="SAM" id="Coils"/>
    </source>
</evidence>
<keyword evidence="3" id="KW-0812">Transmembrane</keyword>
<reference evidence="7" key="2">
    <citation type="submission" date="2019-09" db="UniProtKB">
        <authorList>
            <consortium name="WormBaseParasite"/>
        </authorList>
    </citation>
    <scope>IDENTIFICATION</scope>
</reference>
<dbReference type="EMBL" id="UZAH01029023">
    <property type="protein sequence ID" value="VDP03790.1"/>
    <property type="molecule type" value="Genomic_DNA"/>
</dbReference>
<protein>
    <submittedName>
        <fullName evidence="7">Ig-like domain-containing protein</fullName>
    </submittedName>
</protein>
<feature type="coiled-coil region" evidence="1">
    <location>
        <begin position="262"/>
        <end position="292"/>
    </location>
</feature>
<dbReference type="PROSITE" id="PS50835">
    <property type="entry name" value="IG_LIKE"/>
    <property type="match status" value="1"/>
</dbReference>
<keyword evidence="3" id="KW-0472">Membrane</keyword>
<dbReference type="InterPro" id="IPR036179">
    <property type="entry name" value="Ig-like_dom_sf"/>
</dbReference>
<reference evidence="5 6" key="1">
    <citation type="submission" date="2018-11" db="EMBL/GenBank/DDBJ databases">
        <authorList>
            <consortium name="Pathogen Informatics"/>
        </authorList>
    </citation>
    <scope>NUCLEOTIDE SEQUENCE [LARGE SCALE GENOMIC DNA]</scope>
</reference>
<accession>A0A183G308</accession>
<keyword evidence="1" id="KW-0175">Coiled coil</keyword>
<dbReference type="WBParaSite" id="HPBE_0001574701-mRNA-1">
    <property type="protein sequence ID" value="HPBE_0001574701-mRNA-1"/>
    <property type="gene ID" value="HPBE_0001574701"/>
</dbReference>
<accession>A0A3P8AIN0</accession>
<sequence>MKVLRLSSDALQARIGHEVHGPPSLFIVYVTGFFRSALLSLKVNGTNFDCDPCVMQWSIPVASLMLDQIRSEVGQSAILPCTAYGTPEPTDTAWRFMDIYIYLPFVCFSCEVLGGGALLLRDVNRSMVERYVCVVRQNSIFLNRTIHFRLDYSNWYSLDLFSSVFWGGIATAVLACSFSFLLNITWILTRKSILWWINRAERLSRVRKMVEAMEKYRARQMEGLQAKYAKRMQLVRENYHAQVEQLRLSYSSQAEKFRDYRAAQMEQMSSHLENIRENYNQQMQRVREYGSRRAEQLWESYERQVNRVKAFSLQHRLKMMRQYKVKQGYLNRLLESFQDSTTNPEVMRQHEQEVRAALEMPVPPVSPTEPHPLPLSRASSFYSLPEYIIDDDGVLRPSISTPIQFCAELGATKVACWRPVDSRGPQLTGAHERKAGIANRRSAQVA</sequence>
<organism evidence="6 7">
    <name type="scientific">Heligmosomoides polygyrus</name>
    <name type="common">Parasitic roundworm</name>
    <dbReference type="NCBI Taxonomy" id="6339"/>
    <lineage>
        <taxon>Eukaryota</taxon>
        <taxon>Metazoa</taxon>
        <taxon>Ecdysozoa</taxon>
        <taxon>Nematoda</taxon>
        <taxon>Chromadorea</taxon>
        <taxon>Rhabditida</taxon>
        <taxon>Rhabditina</taxon>
        <taxon>Rhabditomorpha</taxon>
        <taxon>Strongyloidea</taxon>
        <taxon>Heligmosomidae</taxon>
        <taxon>Heligmosomoides</taxon>
    </lineage>
</organism>
<evidence type="ECO:0000313" key="5">
    <source>
        <dbReference type="EMBL" id="VDP03790.1"/>
    </source>
</evidence>
<feature type="domain" description="Ig-like" evidence="4">
    <location>
        <begin position="60"/>
        <end position="143"/>
    </location>
</feature>
<dbReference type="AlphaFoldDB" id="A0A183G308"/>
<evidence type="ECO:0000313" key="7">
    <source>
        <dbReference type="WBParaSite" id="HPBE_0001574701-mRNA-1"/>
    </source>
</evidence>
<dbReference type="OrthoDB" id="10061535at2759"/>
<dbReference type="Proteomes" id="UP000050761">
    <property type="component" value="Unassembled WGS sequence"/>
</dbReference>
<feature type="transmembrane region" description="Helical" evidence="3">
    <location>
        <begin position="164"/>
        <end position="189"/>
    </location>
</feature>
<dbReference type="SUPFAM" id="SSF48726">
    <property type="entry name" value="Immunoglobulin"/>
    <property type="match status" value="1"/>
</dbReference>
<evidence type="ECO:0000313" key="6">
    <source>
        <dbReference type="Proteomes" id="UP000050761"/>
    </source>
</evidence>
<feature type="transmembrane region" description="Helical" evidence="3">
    <location>
        <begin position="99"/>
        <end position="120"/>
    </location>
</feature>